<dbReference type="InterPro" id="IPR009724">
    <property type="entry name" value="TMEM70"/>
</dbReference>
<dbReference type="GO" id="GO:0033615">
    <property type="term" value="P:mitochondrial proton-transporting ATP synthase complex assembly"/>
    <property type="evidence" value="ECO:0007669"/>
    <property type="project" value="TreeGrafter"/>
</dbReference>
<organism evidence="2 3">
    <name type="scientific">Sistotremastrum suecicum HHB10207 ss-3</name>
    <dbReference type="NCBI Taxonomy" id="1314776"/>
    <lineage>
        <taxon>Eukaryota</taxon>
        <taxon>Fungi</taxon>
        <taxon>Dikarya</taxon>
        <taxon>Basidiomycota</taxon>
        <taxon>Agaricomycotina</taxon>
        <taxon>Agaricomycetes</taxon>
        <taxon>Sistotremastrales</taxon>
        <taxon>Sistotremastraceae</taxon>
        <taxon>Sistotremastrum</taxon>
    </lineage>
</organism>
<keyword evidence="1" id="KW-0812">Transmembrane</keyword>
<feature type="transmembrane region" description="Helical" evidence="1">
    <location>
        <begin position="91"/>
        <end position="111"/>
    </location>
</feature>
<dbReference type="Proteomes" id="UP000076798">
    <property type="component" value="Unassembled WGS sequence"/>
</dbReference>
<evidence type="ECO:0000313" key="2">
    <source>
        <dbReference type="EMBL" id="KZT35200.1"/>
    </source>
</evidence>
<keyword evidence="1" id="KW-0472">Membrane</keyword>
<dbReference type="PANTHER" id="PTHR13281:SF0">
    <property type="entry name" value="TRANSMEMBRANE PROTEIN 70, MITOCHONDRIAL"/>
    <property type="match status" value="1"/>
</dbReference>
<keyword evidence="1" id="KW-1133">Transmembrane helix</keyword>
<dbReference type="AlphaFoldDB" id="A0A166ACM9"/>
<dbReference type="GO" id="GO:0031966">
    <property type="term" value="C:mitochondrial membrane"/>
    <property type="evidence" value="ECO:0007669"/>
    <property type="project" value="TreeGrafter"/>
</dbReference>
<evidence type="ECO:0000313" key="3">
    <source>
        <dbReference type="Proteomes" id="UP000076798"/>
    </source>
</evidence>
<dbReference type="PANTHER" id="PTHR13281">
    <property type="entry name" value="TRANSMEMBRANE PROTEIN 70, MITOCHONDRIAL"/>
    <property type="match status" value="1"/>
</dbReference>
<reference evidence="2 3" key="1">
    <citation type="journal article" date="2016" name="Mol. Biol. Evol.">
        <title>Comparative Genomics of Early-Diverging Mushroom-Forming Fungi Provides Insights into the Origins of Lignocellulose Decay Capabilities.</title>
        <authorList>
            <person name="Nagy L.G."/>
            <person name="Riley R."/>
            <person name="Tritt A."/>
            <person name="Adam C."/>
            <person name="Daum C."/>
            <person name="Floudas D."/>
            <person name="Sun H."/>
            <person name="Yadav J.S."/>
            <person name="Pangilinan J."/>
            <person name="Larsson K.H."/>
            <person name="Matsuura K."/>
            <person name="Barry K."/>
            <person name="Labutti K."/>
            <person name="Kuo R."/>
            <person name="Ohm R.A."/>
            <person name="Bhattacharya S.S."/>
            <person name="Shirouzu T."/>
            <person name="Yoshinaga Y."/>
            <person name="Martin F.M."/>
            <person name="Grigoriev I.V."/>
            <person name="Hibbett D.S."/>
        </authorList>
    </citation>
    <scope>NUCLEOTIDE SEQUENCE [LARGE SCALE GENOMIC DNA]</scope>
    <source>
        <strain evidence="2 3">HHB10207 ss-3</strain>
    </source>
</reference>
<feature type="transmembrane region" description="Helical" evidence="1">
    <location>
        <begin position="60"/>
        <end position="79"/>
    </location>
</feature>
<proteinExistence type="predicted"/>
<dbReference type="OrthoDB" id="5386199at2759"/>
<accession>A0A166ACM9</accession>
<dbReference type="EMBL" id="KV428148">
    <property type="protein sequence ID" value="KZT35200.1"/>
    <property type="molecule type" value="Genomic_DNA"/>
</dbReference>
<evidence type="ECO:0000256" key="1">
    <source>
        <dbReference type="SAM" id="Phobius"/>
    </source>
</evidence>
<keyword evidence="3" id="KW-1185">Reference proteome</keyword>
<name>A0A166ACM9_9AGAM</name>
<sequence>MLRLRTLTSTAPVSQKVFRRASPYYRPFRLCLRSAHDQATTPESDVYHGPLASTFRRLKIFSLFSLALTTSVSPLILIIESPLPDSARYALAATAVLTSGVSTGLVSWCGAPYVSSARKLVDGSAIEMETKSLFLKSRFTKVYDPAFLVDTGRFFAKYELAEKLSTSAHKKSASETPIEETVAETRDEAGALLGRWIVKWEGQEGHCRQVGKVNRYFNIHEELMPFRFR</sequence>
<gene>
    <name evidence="2" type="ORF">SISSUDRAFT_195188</name>
</gene>
<protein>
    <submittedName>
        <fullName evidence="2">Uncharacterized protein</fullName>
    </submittedName>
</protein>